<keyword evidence="2" id="KW-0812">Transmembrane</keyword>
<dbReference type="Proteomes" id="UP001597260">
    <property type="component" value="Unassembled WGS sequence"/>
</dbReference>
<dbReference type="EMBL" id="JBHTMP010000181">
    <property type="protein sequence ID" value="MFD1326282.1"/>
    <property type="molecule type" value="Genomic_DNA"/>
</dbReference>
<proteinExistence type="predicted"/>
<evidence type="ECO:0000313" key="3">
    <source>
        <dbReference type="EMBL" id="MFD1326282.1"/>
    </source>
</evidence>
<keyword evidence="2" id="KW-0472">Membrane</keyword>
<comment type="caution">
    <text evidence="3">The sequence shown here is derived from an EMBL/GenBank/DDBJ whole genome shotgun (WGS) entry which is preliminary data.</text>
</comment>
<evidence type="ECO:0000256" key="1">
    <source>
        <dbReference type="SAM" id="MobiDB-lite"/>
    </source>
</evidence>
<gene>
    <name evidence="3" type="ORF">ACFQ4H_34905</name>
</gene>
<name>A0ABW3YS08_9ACTN</name>
<keyword evidence="2" id="KW-1133">Transmembrane helix</keyword>
<sequence length="86" mass="8598">GVCAPFSGVETSTGAGDVSGVRLPAAGRSRRPLLVAMFAPTAAGLSVLVPVGVAFVEVPAFMEAFVFGLVSVLKAETPWVLVAGAP</sequence>
<organism evidence="3 4">
    <name type="scientific">Micromonospora sonneratiae</name>
    <dbReference type="NCBI Taxonomy" id="1184706"/>
    <lineage>
        <taxon>Bacteria</taxon>
        <taxon>Bacillati</taxon>
        <taxon>Actinomycetota</taxon>
        <taxon>Actinomycetes</taxon>
        <taxon>Micromonosporales</taxon>
        <taxon>Micromonosporaceae</taxon>
        <taxon>Micromonospora</taxon>
    </lineage>
</organism>
<protein>
    <submittedName>
        <fullName evidence="3">Uncharacterized protein</fullName>
    </submittedName>
</protein>
<evidence type="ECO:0000313" key="4">
    <source>
        <dbReference type="Proteomes" id="UP001597260"/>
    </source>
</evidence>
<feature type="region of interest" description="Disordered" evidence="1">
    <location>
        <begin position="1"/>
        <end position="23"/>
    </location>
</feature>
<reference evidence="4" key="1">
    <citation type="journal article" date="2019" name="Int. J. Syst. Evol. Microbiol.">
        <title>The Global Catalogue of Microorganisms (GCM) 10K type strain sequencing project: providing services to taxonomists for standard genome sequencing and annotation.</title>
        <authorList>
            <consortium name="The Broad Institute Genomics Platform"/>
            <consortium name="The Broad Institute Genome Sequencing Center for Infectious Disease"/>
            <person name="Wu L."/>
            <person name="Ma J."/>
        </authorList>
    </citation>
    <scope>NUCLEOTIDE SEQUENCE [LARGE SCALE GENOMIC DNA]</scope>
    <source>
        <strain evidence="4">JCM 31037</strain>
    </source>
</reference>
<feature type="non-terminal residue" evidence="3">
    <location>
        <position position="1"/>
    </location>
</feature>
<keyword evidence="4" id="KW-1185">Reference proteome</keyword>
<accession>A0ABW3YS08</accession>
<feature type="transmembrane region" description="Helical" evidence="2">
    <location>
        <begin position="33"/>
        <end position="56"/>
    </location>
</feature>
<evidence type="ECO:0000256" key="2">
    <source>
        <dbReference type="SAM" id="Phobius"/>
    </source>
</evidence>